<dbReference type="EMBL" id="SRZC01000012">
    <property type="protein sequence ID" value="TGX82124.1"/>
    <property type="molecule type" value="Genomic_DNA"/>
</dbReference>
<comment type="caution">
    <text evidence="1">The sequence shown here is derived from an EMBL/GenBank/DDBJ whole genome shotgun (WGS) entry which is preliminary data.</text>
</comment>
<gene>
    <name evidence="1" type="ORF">E5358_08580</name>
</gene>
<dbReference type="Proteomes" id="UP000308886">
    <property type="component" value="Unassembled WGS sequence"/>
</dbReference>
<name>A0AC61QQF7_9BACT</name>
<keyword evidence="2" id="KW-1185">Reference proteome</keyword>
<organism evidence="1 2">
    <name type="scientific">Palleniella muris</name>
    <dbReference type="NCBI Taxonomy" id="3038145"/>
    <lineage>
        <taxon>Bacteria</taxon>
        <taxon>Pseudomonadati</taxon>
        <taxon>Bacteroidota</taxon>
        <taxon>Bacteroidia</taxon>
        <taxon>Bacteroidales</taxon>
        <taxon>Prevotellaceae</taxon>
        <taxon>Palleniella</taxon>
    </lineage>
</organism>
<reference evidence="1" key="1">
    <citation type="submission" date="2019-04" db="EMBL/GenBank/DDBJ databases">
        <title>Microbes associate with the intestines of laboratory mice.</title>
        <authorList>
            <person name="Navarre W."/>
            <person name="Wong E."/>
            <person name="Huang K."/>
            <person name="Tropini C."/>
            <person name="Ng K."/>
            <person name="Yu B."/>
        </authorList>
    </citation>
    <scope>NUCLEOTIDE SEQUENCE</scope>
    <source>
        <strain evidence="1">NM73_A23</strain>
    </source>
</reference>
<proteinExistence type="predicted"/>
<evidence type="ECO:0000313" key="2">
    <source>
        <dbReference type="Proteomes" id="UP000308886"/>
    </source>
</evidence>
<accession>A0AC61QQF7</accession>
<evidence type="ECO:0000313" key="1">
    <source>
        <dbReference type="EMBL" id="TGX82124.1"/>
    </source>
</evidence>
<sequence>MGKVGINVQPLVSVIVPVYNAERYLLKCIDSLLTQTYSNIELLLVNDGSKDGSGNICDDYARKDSRIRVIHLENGGVSRARNKALEIMKGDWVCFADSDDEVTPTYVQHFVDAIEDNVDIIIAGAKFVHEDGRQTVLGYKKYGILSLPEIFSDNEITAHGYAWSKCYRASHIRSNTYNKMLRFPEEIKFSEDLIFVMQYLAISPKAKYISSSDYIYYLRSTSASGRVFPFKVENCCLNRYIELIHELSRQAGMELMELQAVGSILSMLFARVRNSMYRIGELSKTERIAFYQSQSLSVYQYILQNNHFSNILVRIGYILFMHGAHWRWLDAYFYVMIGIVGKMVRR</sequence>
<protein>
    <submittedName>
        <fullName evidence="1">Glycosyltransferase</fullName>
    </submittedName>
</protein>